<proteinExistence type="predicted"/>
<protein>
    <submittedName>
        <fullName evidence="1">Chitin elicitor receptor kinase 1</fullName>
    </submittedName>
</protein>
<evidence type="ECO:0000313" key="1">
    <source>
        <dbReference type="EMBL" id="BBN68702.1"/>
    </source>
</evidence>
<reference evidence="1" key="1">
    <citation type="journal article" date="2019" name="Science">
        <title>Mutation of a bHLH transcription factor allowed almond domestication.</title>
        <authorList>
            <person name="Sanchez-Perez R."/>
            <person name="Pavan S."/>
            <person name="Mazzeo R."/>
            <person name="Moldovan C."/>
            <person name="Aiese Cigliano R."/>
            <person name="Del Cueto J."/>
            <person name="Ricciardi F."/>
            <person name="Lotti C."/>
            <person name="Ricciardi L."/>
            <person name="Dicenta F."/>
            <person name="Lopez-Marques R.L."/>
            <person name="Lindberg Moller B."/>
        </authorList>
    </citation>
    <scope>NUCLEOTIDE SEQUENCE</scope>
</reference>
<dbReference type="PANTHER" id="PTHR45927:SF2">
    <property type="entry name" value="SERINE_THREONINE RECEPTOR-LIKE KINASE NFP"/>
    <property type="match status" value="1"/>
</dbReference>
<accession>A0A5H2XNV3</accession>
<organism evidence="1">
    <name type="scientific">Prunus dulcis</name>
    <name type="common">Almond</name>
    <name type="synonym">Amygdalus dulcis</name>
    <dbReference type="NCBI Taxonomy" id="3755"/>
    <lineage>
        <taxon>Eukaryota</taxon>
        <taxon>Viridiplantae</taxon>
        <taxon>Streptophyta</taxon>
        <taxon>Embryophyta</taxon>
        <taxon>Tracheophyta</taxon>
        <taxon>Spermatophyta</taxon>
        <taxon>Magnoliopsida</taxon>
        <taxon>eudicotyledons</taxon>
        <taxon>Gunneridae</taxon>
        <taxon>Pentapetalae</taxon>
        <taxon>rosids</taxon>
        <taxon>fabids</taxon>
        <taxon>Rosales</taxon>
        <taxon>Rosaceae</taxon>
        <taxon>Amygdaloideae</taxon>
        <taxon>Amygdaleae</taxon>
        <taxon>Prunus</taxon>
    </lineage>
</organism>
<dbReference type="InterPro" id="IPR011009">
    <property type="entry name" value="Kinase-like_dom_sf"/>
</dbReference>
<gene>
    <name evidence="1" type="ORF">Prudu_536S000300</name>
</gene>
<name>A0A5H2XNV3_PRUDU</name>
<keyword evidence="1" id="KW-0418">Kinase</keyword>
<dbReference type="GO" id="GO:0016301">
    <property type="term" value="F:kinase activity"/>
    <property type="evidence" value="ECO:0007669"/>
    <property type="project" value="UniProtKB-KW"/>
</dbReference>
<keyword evidence="1" id="KW-0808">Transferase</keyword>
<dbReference type="SUPFAM" id="SSF56112">
    <property type="entry name" value="Protein kinase-like (PK-like)"/>
    <property type="match status" value="1"/>
</dbReference>
<dbReference type="InterPro" id="IPR052611">
    <property type="entry name" value="Plant_RLK_LysM"/>
</dbReference>
<dbReference type="EMBL" id="AP020873">
    <property type="protein sequence ID" value="BBN68702.1"/>
    <property type="molecule type" value="Genomic_DNA"/>
</dbReference>
<dbReference type="AlphaFoldDB" id="A0A5H2XNV3"/>
<keyword evidence="1" id="KW-0675">Receptor</keyword>
<dbReference type="PANTHER" id="PTHR45927">
    <property type="entry name" value="LYSM-DOMAIN RECEPTOR-LIKE KINASE-RELATED"/>
    <property type="match status" value="1"/>
</dbReference>
<sequence length="124" mass="14199">MARTVADPIMPKVDVFAFGVVLLELLSGKKALETKDKGEIVMLCKELRAVLKNEEERVDRLIKWMDPKLENCYPIDRALSLAALAWTCTQEKALLGQKWQKLSLTFLFLLSHPLRQCINLQVQM</sequence>
<dbReference type="Gene3D" id="1.10.510.10">
    <property type="entry name" value="Transferase(Phosphotransferase) domain 1"/>
    <property type="match status" value="1"/>
</dbReference>